<accession>A0A9P1NY01</accession>
<dbReference type="EMBL" id="FO818640">
    <property type="protein sequence ID" value="CDM94496.1"/>
    <property type="molecule type" value="Genomic_DNA"/>
</dbReference>
<keyword evidence="1" id="KW-1133">Transmembrane helix</keyword>
<evidence type="ECO:0000256" key="1">
    <source>
        <dbReference type="SAM" id="Phobius"/>
    </source>
</evidence>
<proteinExistence type="predicted"/>
<dbReference type="AlphaFoldDB" id="A0A9P1NY01"/>
<protein>
    <submittedName>
        <fullName evidence="2">Uncharacterized protein</fullName>
    </submittedName>
</protein>
<sequence length="52" mass="5908">MVSRTTPTELILVNHRLNLSLTIAITTFAIDFAAIVPELRFSERRGGFFRQS</sequence>
<reference evidence="2 3" key="1">
    <citation type="submission" date="2014-02" db="EMBL/GenBank/DDBJ databases">
        <authorList>
            <person name="Genoscope - CEA"/>
        </authorList>
    </citation>
    <scope>NUCLEOTIDE SEQUENCE [LARGE SCALE GENOMIC DNA]</scope>
    <source>
        <strain evidence="2 3">PCC 8005</strain>
    </source>
</reference>
<keyword evidence="1" id="KW-0472">Membrane</keyword>
<keyword evidence="1" id="KW-0812">Transmembrane</keyword>
<dbReference type="Proteomes" id="UP000032946">
    <property type="component" value="Chromosome"/>
</dbReference>
<feature type="transmembrane region" description="Helical" evidence="1">
    <location>
        <begin position="17"/>
        <end position="36"/>
    </location>
</feature>
<gene>
    <name evidence="2" type="ORF">ARTHRO_20030</name>
</gene>
<evidence type="ECO:0000313" key="3">
    <source>
        <dbReference type="Proteomes" id="UP000032946"/>
    </source>
</evidence>
<name>A0A9P1NY01_9CYAN</name>
<organism evidence="2 3">
    <name type="scientific">Limnospira indica PCC 8005</name>
    <dbReference type="NCBI Taxonomy" id="376219"/>
    <lineage>
        <taxon>Bacteria</taxon>
        <taxon>Bacillati</taxon>
        <taxon>Cyanobacteriota</taxon>
        <taxon>Cyanophyceae</taxon>
        <taxon>Oscillatoriophycideae</taxon>
        <taxon>Oscillatoriales</taxon>
        <taxon>Sirenicapillariaceae</taxon>
        <taxon>Limnospira</taxon>
    </lineage>
</organism>
<keyword evidence="3" id="KW-1185">Reference proteome</keyword>
<evidence type="ECO:0000313" key="2">
    <source>
        <dbReference type="EMBL" id="CDM94496.1"/>
    </source>
</evidence>